<dbReference type="InterPro" id="IPR011701">
    <property type="entry name" value="MFS"/>
</dbReference>
<feature type="transmembrane region" description="Helical" evidence="5">
    <location>
        <begin position="378"/>
        <end position="403"/>
    </location>
</feature>
<dbReference type="SUPFAM" id="SSF103473">
    <property type="entry name" value="MFS general substrate transporter"/>
    <property type="match status" value="1"/>
</dbReference>
<evidence type="ECO:0000256" key="4">
    <source>
        <dbReference type="ARBA" id="ARBA00023136"/>
    </source>
</evidence>
<dbReference type="Pfam" id="PF07690">
    <property type="entry name" value="MFS_1"/>
    <property type="match status" value="1"/>
</dbReference>
<comment type="subcellular location">
    <subcellularLocation>
        <location evidence="1">Membrane</location>
        <topology evidence="1">Multi-pass membrane protein</topology>
    </subcellularLocation>
</comment>
<accession>A0A1V6U093</accession>
<dbReference type="AlphaFoldDB" id="A0A1V6U093"/>
<evidence type="ECO:0000256" key="2">
    <source>
        <dbReference type="ARBA" id="ARBA00022692"/>
    </source>
</evidence>
<protein>
    <recommendedName>
        <fullName evidence="6">Major facilitator superfamily (MFS) profile domain-containing protein</fullName>
    </recommendedName>
</protein>
<evidence type="ECO:0000256" key="5">
    <source>
        <dbReference type="SAM" id="Phobius"/>
    </source>
</evidence>
<dbReference type="InterPro" id="IPR020846">
    <property type="entry name" value="MFS_dom"/>
</dbReference>
<proteinExistence type="predicted"/>
<dbReference type="EMBL" id="MLKD01000001">
    <property type="protein sequence ID" value="OQE31744.1"/>
    <property type="molecule type" value="Genomic_DNA"/>
</dbReference>
<feature type="transmembrane region" description="Helical" evidence="5">
    <location>
        <begin position="179"/>
        <end position="198"/>
    </location>
</feature>
<evidence type="ECO:0000259" key="6">
    <source>
        <dbReference type="PROSITE" id="PS50850"/>
    </source>
</evidence>
<dbReference type="OrthoDB" id="6770063at2759"/>
<dbReference type="PROSITE" id="PS50850">
    <property type="entry name" value="MFS"/>
    <property type="match status" value="1"/>
</dbReference>
<dbReference type="FunFam" id="1.20.1250.20:FF:000436">
    <property type="entry name" value="MFS transporter, putative"/>
    <property type="match status" value="1"/>
</dbReference>
<keyword evidence="4 5" id="KW-0472">Membrane</keyword>
<evidence type="ECO:0000313" key="7">
    <source>
        <dbReference type="EMBL" id="OQE31744.1"/>
    </source>
</evidence>
<dbReference type="GO" id="GO:0022857">
    <property type="term" value="F:transmembrane transporter activity"/>
    <property type="evidence" value="ECO:0007669"/>
    <property type="project" value="InterPro"/>
</dbReference>
<feature type="transmembrane region" description="Helical" evidence="5">
    <location>
        <begin position="287"/>
        <end position="309"/>
    </location>
</feature>
<feature type="transmembrane region" description="Helical" evidence="5">
    <location>
        <begin position="116"/>
        <end position="137"/>
    </location>
</feature>
<feature type="transmembrane region" description="Helical" evidence="5">
    <location>
        <begin position="20"/>
        <end position="40"/>
    </location>
</feature>
<evidence type="ECO:0000256" key="3">
    <source>
        <dbReference type="ARBA" id="ARBA00022989"/>
    </source>
</evidence>
<feature type="transmembrane region" description="Helical" evidence="5">
    <location>
        <begin position="149"/>
        <end position="173"/>
    </location>
</feature>
<feature type="transmembrane region" description="Helical" evidence="5">
    <location>
        <begin position="60"/>
        <end position="78"/>
    </location>
</feature>
<feature type="transmembrane region" description="Helical" evidence="5">
    <location>
        <begin position="249"/>
        <end position="267"/>
    </location>
</feature>
<dbReference type="PANTHER" id="PTHR23501">
    <property type="entry name" value="MAJOR FACILITATOR SUPERFAMILY"/>
    <property type="match status" value="1"/>
</dbReference>
<evidence type="ECO:0000256" key="1">
    <source>
        <dbReference type="ARBA" id="ARBA00004141"/>
    </source>
</evidence>
<feature type="transmembrane region" description="Helical" evidence="5">
    <location>
        <begin position="354"/>
        <end position="372"/>
    </location>
</feature>
<reference evidence="8" key="1">
    <citation type="journal article" date="2017" name="Nat. Microbiol.">
        <title>Global analysis of biosynthetic gene clusters reveals vast potential of secondary metabolite production in Penicillium species.</title>
        <authorList>
            <person name="Nielsen J.C."/>
            <person name="Grijseels S."/>
            <person name="Prigent S."/>
            <person name="Ji B."/>
            <person name="Dainat J."/>
            <person name="Nielsen K.F."/>
            <person name="Frisvad J.C."/>
            <person name="Workman M."/>
            <person name="Nielsen J."/>
        </authorList>
    </citation>
    <scope>NUCLEOTIDE SEQUENCE [LARGE SCALE GENOMIC DNA]</scope>
    <source>
        <strain evidence="8">IBT 24891</strain>
    </source>
</reference>
<dbReference type="PANTHER" id="PTHR23501:SF78">
    <property type="entry name" value="MAJOR FACILITATOR SUPERFAMILY (MFS) PROFILE DOMAIN-CONTAINING PROTEIN-RELATED"/>
    <property type="match status" value="1"/>
</dbReference>
<dbReference type="InterPro" id="IPR036259">
    <property type="entry name" value="MFS_trans_sf"/>
</dbReference>
<feature type="domain" description="Major facilitator superfamily (MFS) profile" evidence="6">
    <location>
        <begin position="21"/>
        <end position="505"/>
    </location>
</feature>
<feature type="transmembrane region" description="Helical" evidence="5">
    <location>
        <begin position="219"/>
        <end position="243"/>
    </location>
</feature>
<keyword evidence="8" id="KW-1185">Reference proteome</keyword>
<dbReference type="GO" id="GO:0005886">
    <property type="term" value="C:plasma membrane"/>
    <property type="evidence" value="ECO:0007669"/>
    <property type="project" value="TreeGrafter"/>
</dbReference>
<feature type="transmembrane region" description="Helical" evidence="5">
    <location>
        <begin position="481"/>
        <end position="500"/>
    </location>
</feature>
<name>A0A1V6U093_9EURO</name>
<gene>
    <name evidence="7" type="ORF">PENSTE_c001G10242</name>
</gene>
<evidence type="ECO:0000313" key="8">
    <source>
        <dbReference type="Proteomes" id="UP000191285"/>
    </source>
</evidence>
<feature type="transmembrane region" description="Helical" evidence="5">
    <location>
        <begin position="321"/>
        <end position="342"/>
    </location>
</feature>
<dbReference type="Gene3D" id="1.20.1250.20">
    <property type="entry name" value="MFS general substrate transporter like domains"/>
    <property type="match status" value="2"/>
</dbReference>
<keyword evidence="3 5" id="KW-1133">Transmembrane helix</keyword>
<feature type="transmembrane region" description="Helical" evidence="5">
    <location>
        <begin position="90"/>
        <end position="110"/>
    </location>
</feature>
<keyword evidence="2 5" id="KW-0812">Transmembrane</keyword>
<sequence>MNRQHAAEKALQDQTNILPFAQLMVVFIGLATSLTITFVEQNGICLTLPVIARDLSAKDTISWAGTSSLIANTIFMVLYGRLADIFGRKVVYLSALSLLSIATLLCGLAQNPTMFYVARGLAGVAGGGITTLTTIMVSDIVAIEQQGRYQGILGASVGVGNILGPFIAAAFVIRSTWRGFFWVISPLAALTAILGYFLMPGNVQKAPHSFLKDLYYIDWLGIGVSAIGIIFTLIPISGGGSYFQWESPMVISMFVVGGCAFILFILIEWKFALLPILPVEFFRNKTITVLFLQSFFLGTVSQVNLYYLTLYYQNARGWSPIISASLTACMMVFQSLFSVLAGHYISWTKRYGEVLWVGFGLWTLGAGLMLIFDNKTHPGIIAVCLSISGAGFGCTFQPTILALQAHATKPQRAVAISNRNFFRCMGGAFGLAISAAILQATLRAELPSGFHYLAESSYAIPAQSSLHTPQIMFAYAKASHAVFLFQVPLVGVCFLSCLLIRDHGLERPEEVQKDSEKAVHEPSEKTN</sequence>
<comment type="caution">
    <text evidence="7">The sequence shown here is derived from an EMBL/GenBank/DDBJ whole genome shotgun (WGS) entry which is preliminary data.</text>
</comment>
<organism evidence="7 8">
    <name type="scientific">Penicillium steckii</name>
    <dbReference type="NCBI Taxonomy" id="303698"/>
    <lineage>
        <taxon>Eukaryota</taxon>
        <taxon>Fungi</taxon>
        <taxon>Dikarya</taxon>
        <taxon>Ascomycota</taxon>
        <taxon>Pezizomycotina</taxon>
        <taxon>Eurotiomycetes</taxon>
        <taxon>Eurotiomycetidae</taxon>
        <taxon>Eurotiales</taxon>
        <taxon>Aspergillaceae</taxon>
        <taxon>Penicillium</taxon>
    </lineage>
</organism>
<feature type="transmembrane region" description="Helical" evidence="5">
    <location>
        <begin position="424"/>
        <end position="442"/>
    </location>
</feature>
<dbReference type="Proteomes" id="UP000191285">
    <property type="component" value="Unassembled WGS sequence"/>
</dbReference>